<comment type="subcellular location">
    <subcellularLocation>
        <location evidence="1">Cell membrane</location>
        <topology evidence="1">Multi-pass membrane protein</topology>
    </subcellularLocation>
</comment>
<dbReference type="NCBIfam" id="NF037997">
    <property type="entry name" value="Na_Pi_symport"/>
    <property type="match status" value="1"/>
</dbReference>
<dbReference type="Pfam" id="PF02690">
    <property type="entry name" value="Na_Pi_cotrans"/>
    <property type="match status" value="1"/>
</dbReference>
<dbReference type="GO" id="GO:0044341">
    <property type="term" value="P:sodium-dependent phosphate transport"/>
    <property type="evidence" value="ECO:0007669"/>
    <property type="project" value="InterPro"/>
</dbReference>
<evidence type="ECO:0000256" key="5">
    <source>
        <dbReference type="ARBA" id="ARBA00023136"/>
    </source>
</evidence>
<accession>A0A7M3MA88</accession>
<gene>
    <name evidence="7" type="ORF">DPQ33_18530</name>
</gene>
<dbReference type="AlphaFoldDB" id="A0A7M3MA88"/>
<dbReference type="PANTHER" id="PTHR10010">
    <property type="entry name" value="SOLUTE CARRIER FAMILY 34 SODIUM PHOSPHATE , MEMBER 2-RELATED"/>
    <property type="match status" value="1"/>
</dbReference>
<keyword evidence="2" id="KW-1003">Cell membrane</keyword>
<dbReference type="EMBL" id="QMIE01000066">
    <property type="protein sequence ID" value="TVM12625.1"/>
    <property type="molecule type" value="Genomic_DNA"/>
</dbReference>
<feature type="non-terminal residue" evidence="7">
    <location>
        <position position="223"/>
    </location>
</feature>
<keyword evidence="5 6" id="KW-0472">Membrane</keyword>
<dbReference type="GO" id="GO:0005886">
    <property type="term" value="C:plasma membrane"/>
    <property type="evidence" value="ECO:0007669"/>
    <property type="project" value="UniProtKB-SubCell"/>
</dbReference>
<keyword evidence="3 6" id="KW-0812">Transmembrane</keyword>
<dbReference type="PANTHER" id="PTHR10010:SF46">
    <property type="entry name" value="SODIUM-DEPENDENT PHOSPHATE TRANSPORT PROTEIN 2B"/>
    <property type="match status" value="1"/>
</dbReference>
<evidence type="ECO:0000256" key="2">
    <source>
        <dbReference type="ARBA" id="ARBA00022475"/>
    </source>
</evidence>
<dbReference type="Proteomes" id="UP000448292">
    <property type="component" value="Unassembled WGS sequence"/>
</dbReference>
<dbReference type="GO" id="GO:0005436">
    <property type="term" value="F:sodium:phosphate symporter activity"/>
    <property type="evidence" value="ECO:0007669"/>
    <property type="project" value="InterPro"/>
</dbReference>
<evidence type="ECO:0000256" key="1">
    <source>
        <dbReference type="ARBA" id="ARBA00004651"/>
    </source>
</evidence>
<dbReference type="InterPro" id="IPR003841">
    <property type="entry name" value="Na/Pi_transpt"/>
</dbReference>
<organism evidence="7 8">
    <name type="scientific">Oceanidesulfovibrio indonesiensis</name>
    <dbReference type="NCBI Taxonomy" id="54767"/>
    <lineage>
        <taxon>Bacteria</taxon>
        <taxon>Pseudomonadati</taxon>
        <taxon>Thermodesulfobacteriota</taxon>
        <taxon>Desulfovibrionia</taxon>
        <taxon>Desulfovibrionales</taxon>
        <taxon>Desulfovibrionaceae</taxon>
        <taxon>Oceanidesulfovibrio</taxon>
    </lineage>
</organism>
<name>A0A7M3MA88_9BACT</name>
<sequence length="223" mass="23005">MGDQFSLEAVAPGLLGLALFVGIGFVLTLAMQSSSASMVLVLTAAAGGTIGLESAAAGIIGANVGTSSTAVLAVIGATSNAKRLAVIHVVFKLVTGVIAFVLLGATIDAIILGRHIVGLSAEPASVLALYHTVFNVLGVLVLWPVTRKLTRLVSRMFRTAEEDEAIPRYLDSTVVRTPALAMNALVLELGRIAGIARRMALSSIVCTRGPCPTLAAEMRVLDS</sequence>
<reference evidence="7 8" key="1">
    <citation type="submission" date="2018-06" db="EMBL/GenBank/DDBJ databases">
        <title>Complete genome of Desulfovibrio indonesiensis P37SLT.</title>
        <authorList>
            <person name="Crispim J.S."/>
            <person name="Vidigal P.M.P."/>
            <person name="Silva L.C.F."/>
            <person name="Laguardia C.N."/>
            <person name="Araujo L.C."/>
            <person name="Dias R.S."/>
            <person name="Sousa M.P."/>
            <person name="Paula S.O."/>
            <person name="Silva C."/>
        </authorList>
    </citation>
    <scope>NUCLEOTIDE SEQUENCE [LARGE SCALE GENOMIC DNA]</scope>
    <source>
        <strain evidence="7 8">P37SLT</strain>
    </source>
</reference>
<proteinExistence type="predicted"/>
<comment type="caution">
    <text evidence="7">The sequence shown here is derived from an EMBL/GenBank/DDBJ whole genome shotgun (WGS) entry which is preliminary data.</text>
</comment>
<feature type="transmembrane region" description="Helical" evidence="6">
    <location>
        <begin position="55"/>
        <end position="77"/>
    </location>
</feature>
<protein>
    <submittedName>
        <fullName evidence="7">Na/Pi cotransporter family protein</fullName>
    </submittedName>
</protein>
<evidence type="ECO:0000313" key="8">
    <source>
        <dbReference type="Proteomes" id="UP000448292"/>
    </source>
</evidence>
<feature type="transmembrane region" description="Helical" evidence="6">
    <location>
        <begin position="124"/>
        <end position="146"/>
    </location>
</feature>
<keyword evidence="8" id="KW-1185">Reference proteome</keyword>
<keyword evidence="4 6" id="KW-1133">Transmembrane helix</keyword>
<feature type="transmembrane region" description="Helical" evidence="6">
    <location>
        <begin position="89"/>
        <end position="112"/>
    </location>
</feature>
<evidence type="ECO:0000256" key="6">
    <source>
        <dbReference type="SAM" id="Phobius"/>
    </source>
</evidence>
<evidence type="ECO:0000256" key="4">
    <source>
        <dbReference type="ARBA" id="ARBA00022989"/>
    </source>
</evidence>
<evidence type="ECO:0000256" key="3">
    <source>
        <dbReference type="ARBA" id="ARBA00022692"/>
    </source>
</evidence>
<evidence type="ECO:0000313" key="7">
    <source>
        <dbReference type="EMBL" id="TVM12625.1"/>
    </source>
</evidence>